<sequence length="61" mass="6529">MYKRQRPYGTSWRTGSATPLSRLAPAADDAAEPAAAPLADTIESATDDEIFAYIDRQLGAS</sequence>
<feature type="compositionally biased region" description="Low complexity" evidence="1">
    <location>
        <begin position="23"/>
        <end position="34"/>
    </location>
</feature>
<accession>A0ABR5IR94</accession>
<evidence type="ECO:0000313" key="2">
    <source>
        <dbReference type="EMBL" id="KOG42766.1"/>
    </source>
</evidence>
<evidence type="ECO:0000256" key="1">
    <source>
        <dbReference type="SAM" id="MobiDB-lite"/>
    </source>
</evidence>
<reference evidence="2 3" key="1">
    <citation type="submission" date="2015-07" db="EMBL/GenBank/DDBJ databases">
        <authorList>
            <person name="Ju K.-S."/>
            <person name="Doroghazi J.R."/>
            <person name="Metcalf W.W."/>
        </authorList>
    </citation>
    <scope>NUCLEOTIDE SEQUENCE [LARGE SCALE GENOMIC DNA]</scope>
    <source>
        <strain evidence="2 3">NRRL B-3589</strain>
    </source>
</reference>
<proteinExistence type="predicted"/>
<feature type="region of interest" description="Disordered" evidence="1">
    <location>
        <begin position="1"/>
        <end position="34"/>
    </location>
</feature>
<comment type="caution">
    <text evidence="2">The sequence shown here is derived from an EMBL/GenBank/DDBJ whole genome shotgun (WGS) entry which is preliminary data.</text>
</comment>
<evidence type="ECO:0000313" key="3">
    <source>
        <dbReference type="Proteomes" id="UP000037020"/>
    </source>
</evidence>
<protein>
    <submittedName>
        <fullName evidence="2">Uncharacterized protein</fullName>
    </submittedName>
</protein>
<dbReference type="EMBL" id="LGUT01004640">
    <property type="protein sequence ID" value="KOG42766.1"/>
    <property type="molecule type" value="Genomic_DNA"/>
</dbReference>
<dbReference type="Proteomes" id="UP000037020">
    <property type="component" value="Unassembled WGS sequence"/>
</dbReference>
<organism evidence="2 3">
    <name type="scientific">Streptomyces varsoviensis</name>
    <dbReference type="NCBI Taxonomy" id="67373"/>
    <lineage>
        <taxon>Bacteria</taxon>
        <taxon>Bacillati</taxon>
        <taxon>Actinomycetota</taxon>
        <taxon>Actinomycetes</taxon>
        <taxon>Kitasatosporales</taxon>
        <taxon>Streptomycetaceae</taxon>
        <taxon>Streptomyces</taxon>
    </lineage>
</organism>
<gene>
    <name evidence="2" type="ORF">ADK38_46570</name>
</gene>
<keyword evidence="3" id="KW-1185">Reference proteome</keyword>
<name>A0ABR5IR94_9ACTN</name>